<dbReference type="Pfam" id="PF00078">
    <property type="entry name" value="RVT_1"/>
    <property type="match status" value="1"/>
</dbReference>
<sequence length="133" mass="15326">MIDLYNEALQMCQNTEDVDRGIHNAYTQGTDRPAANKELQADLAPNVDYKILATIISERLKKILSKIIHSDQNGFLPNRQMKTNTRLIMDVLECYEMHPSKPMVLMFLDAQNAFDNLNWNQLTNMKFGENGTY</sequence>
<dbReference type="PANTHER" id="PTHR31635:SF196">
    <property type="entry name" value="REVERSE TRANSCRIPTASE DOMAIN-CONTAINING PROTEIN-RELATED"/>
    <property type="match status" value="1"/>
</dbReference>
<name>A0A2D4HF38_MICLE</name>
<proteinExistence type="predicted"/>
<dbReference type="AlphaFoldDB" id="A0A2D4HF38"/>
<reference evidence="2" key="1">
    <citation type="submission" date="2017-07" db="EMBL/GenBank/DDBJ databases">
        <authorList>
            <person name="Mikheyev A."/>
            <person name="Grau M."/>
        </authorList>
    </citation>
    <scope>NUCLEOTIDE SEQUENCE</scope>
    <source>
        <tissue evidence="2">Venom_gland</tissue>
    </source>
</reference>
<evidence type="ECO:0000259" key="1">
    <source>
        <dbReference type="Pfam" id="PF00078"/>
    </source>
</evidence>
<dbReference type="PANTHER" id="PTHR31635">
    <property type="entry name" value="REVERSE TRANSCRIPTASE DOMAIN-CONTAINING PROTEIN-RELATED"/>
    <property type="match status" value="1"/>
</dbReference>
<dbReference type="InterPro" id="IPR000477">
    <property type="entry name" value="RT_dom"/>
</dbReference>
<organism evidence="2">
    <name type="scientific">Micrurus lemniscatus lemniscatus</name>
    <dbReference type="NCBI Taxonomy" id="129467"/>
    <lineage>
        <taxon>Eukaryota</taxon>
        <taxon>Metazoa</taxon>
        <taxon>Chordata</taxon>
        <taxon>Craniata</taxon>
        <taxon>Vertebrata</taxon>
        <taxon>Euteleostomi</taxon>
        <taxon>Lepidosauria</taxon>
        <taxon>Squamata</taxon>
        <taxon>Bifurcata</taxon>
        <taxon>Unidentata</taxon>
        <taxon>Episquamata</taxon>
        <taxon>Toxicofera</taxon>
        <taxon>Serpentes</taxon>
        <taxon>Colubroidea</taxon>
        <taxon>Elapidae</taxon>
        <taxon>Elapinae</taxon>
        <taxon>Micrurus</taxon>
    </lineage>
</organism>
<feature type="domain" description="Reverse transcriptase" evidence="1">
    <location>
        <begin position="45"/>
        <end position="124"/>
    </location>
</feature>
<dbReference type="EMBL" id="IACK01026532">
    <property type="protein sequence ID" value="LAA70565.1"/>
    <property type="molecule type" value="Transcribed_RNA"/>
</dbReference>
<reference evidence="2" key="2">
    <citation type="submission" date="2017-11" db="EMBL/GenBank/DDBJ databases">
        <title>Coralsnake Venomics: Analyses of Venom Gland Transcriptomes and Proteomes of Six Brazilian Taxa.</title>
        <authorList>
            <person name="Aird S.D."/>
            <person name="Jorge da Silva N."/>
            <person name="Qiu L."/>
            <person name="Villar-Briones A."/>
            <person name="Aparecida-Saddi V."/>
            <person name="Campos-Telles M.P."/>
            <person name="Grau M."/>
            <person name="Mikheyev A.S."/>
        </authorList>
    </citation>
    <scope>NUCLEOTIDE SEQUENCE</scope>
    <source>
        <tissue evidence="2">Venom_gland</tissue>
    </source>
</reference>
<evidence type="ECO:0000313" key="2">
    <source>
        <dbReference type="EMBL" id="LAA70565.1"/>
    </source>
</evidence>
<protein>
    <recommendedName>
        <fullName evidence="1">Reverse transcriptase domain-containing protein</fullName>
    </recommendedName>
</protein>
<accession>A0A2D4HF38</accession>